<dbReference type="Proteomes" id="UP000733744">
    <property type="component" value="Unassembled WGS sequence"/>
</dbReference>
<evidence type="ECO:0000313" key="3">
    <source>
        <dbReference type="Proteomes" id="UP000733744"/>
    </source>
</evidence>
<proteinExistence type="predicted"/>
<feature type="compositionally biased region" description="Basic and acidic residues" evidence="1">
    <location>
        <begin position="60"/>
        <end position="71"/>
    </location>
</feature>
<feature type="region of interest" description="Disordered" evidence="1">
    <location>
        <begin position="60"/>
        <end position="96"/>
    </location>
</feature>
<name>A0ABY3C7A1_9GAMM</name>
<evidence type="ECO:0000256" key="1">
    <source>
        <dbReference type="SAM" id="MobiDB-lite"/>
    </source>
</evidence>
<gene>
    <name evidence="2" type="ORF">EKO24_016290</name>
</gene>
<protein>
    <submittedName>
        <fullName evidence="2">Uncharacterized protein</fullName>
    </submittedName>
</protein>
<accession>A0ABY3C7A1</accession>
<feature type="region of interest" description="Disordered" evidence="1">
    <location>
        <begin position="1"/>
        <end position="43"/>
    </location>
</feature>
<comment type="caution">
    <text evidence="2">The sequence shown here is derived from an EMBL/GenBank/DDBJ whole genome shotgun (WGS) entry which is preliminary data.</text>
</comment>
<reference evidence="2 3" key="1">
    <citation type="journal article" date="2019" name="Antonie Van Leeuwenhoek">
        <title>Description of 'Ca. Methylobacter oryzae' KRF1, a novel species from the environmentally important Methylobacter clade 2.</title>
        <authorList>
            <person name="Khatri K."/>
            <person name="Mohite J.A."/>
            <person name="Pandit P.S."/>
            <person name="Bahulikar R."/>
            <person name="Rahalkar M.C."/>
        </authorList>
    </citation>
    <scope>NUCLEOTIDE SEQUENCE [LARGE SCALE GENOMIC DNA]</scope>
    <source>
        <strain evidence="2 3">KRF1</strain>
    </source>
</reference>
<dbReference type="EMBL" id="RYFG02000111">
    <property type="protein sequence ID" value="TRW91475.1"/>
    <property type="molecule type" value="Genomic_DNA"/>
</dbReference>
<evidence type="ECO:0000313" key="2">
    <source>
        <dbReference type="EMBL" id="TRW91475.1"/>
    </source>
</evidence>
<sequence length="117" mass="12551">MRELDLPGKTTAMDGGSVAIGREPMRPTAMEGSRDCSRQSPVLPPSMAVRSVAIGREPMRSTAREGGRDCSRQSSAFPPSMEVRSAEDSGSGPSENLEGLLGIFVPFVDNAFYHRHA</sequence>
<keyword evidence="3" id="KW-1185">Reference proteome</keyword>
<organism evidence="2 3">
    <name type="scientific">Candidatus Methylobacter oryzae</name>
    <dbReference type="NCBI Taxonomy" id="2497749"/>
    <lineage>
        <taxon>Bacteria</taxon>
        <taxon>Pseudomonadati</taxon>
        <taxon>Pseudomonadota</taxon>
        <taxon>Gammaproteobacteria</taxon>
        <taxon>Methylococcales</taxon>
        <taxon>Methylococcaceae</taxon>
        <taxon>Methylobacter</taxon>
    </lineage>
</organism>